<evidence type="ECO:0008006" key="3">
    <source>
        <dbReference type="Google" id="ProtNLM"/>
    </source>
</evidence>
<dbReference type="Proteomes" id="UP000075221">
    <property type="component" value="Chromosome"/>
</dbReference>
<dbReference type="SUPFAM" id="SSF53383">
    <property type="entry name" value="PLP-dependent transferases"/>
    <property type="match status" value="1"/>
</dbReference>
<sequence length="306" mass="32592">MKIPPDATPVALGRQALGLAARGLRDAGRRTVLVPAFSCQTMVTPWELEGMAVNRVPVGPDLLMSPGELSGRLGACLEGGEIPAVLHCETFGVRAGAELDAVLVEAAGRGVPVVVDRTHSFLAGEADPGRIEVVSTRKLLAVPEVAWIRGLPEAGLRGPRAWLDDRLTDARERFLEAPGVESFEAAEDLADEAWTPVPPHPDALAAMSGFDVEEFAGRIGETRRQILDRVPGLDVVNPGAACPLVIRSPRAGAMADELFGHGIVGPIHWDRTDHLPVGLNWPDDLLCLPAVLEESRIDVAVEVLGR</sequence>
<dbReference type="EMBL" id="CP014352">
    <property type="protein sequence ID" value="AMS04990.1"/>
    <property type="molecule type" value="Genomic_DNA"/>
</dbReference>
<gene>
    <name evidence="1" type="ORF">AXH35_05450</name>
</gene>
<protein>
    <recommendedName>
        <fullName evidence="3">DegT/DnrJ/EryC1/StrS aminotransferase family protein</fullName>
    </recommendedName>
</protein>
<dbReference type="AlphaFoldDB" id="A0AAC9AN60"/>
<dbReference type="InterPro" id="IPR015421">
    <property type="entry name" value="PyrdxlP-dep_Trfase_major"/>
</dbReference>
<organism evidence="1 2">
    <name type="scientific">Acidipropionibacterium acidipropionici</name>
    <dbReference type="NCBI Taxonomy" id="1748"/>
    <lineage>
        <taxon>Bacteria</taxon>
        <taxon>Bacillati</taxon>
        <taxon>Actinomycetota</taxon>
        <taxon>Actinomycetes</taxon>
        <taxon>Propionibacteriales</taxon>
        <taxon>Propionibacteriaceae</taxon>
        <taxon>Acidipropionibacterium</taxon>
    </lineage>
</organism>
<proteinExistence type="predicted"/>
<evidence type="ECO:0000313" key="1">
    <source>
        <dbReference type="EMBL" id="AMS04990.1"/>
    </source>
</evidence>
<dbReference type="RefSeq" id="WP_062819277.1">
    <property type="nucleotide sequence ID" value="NZ_CP014352.1"/>
</dbReference>
<dbReference type="InterPro" id="IPR015424">
    <property type="entry name" value="PyrdxlP-dep_Trfase"/>
</dbReference>
<dbReference type="Gene3D" id="3.40.640.10">
    <property type="entry name" value="Type I PLP-dependent aspartate aminotransferase-like (Major domain)"/>
    <property type="match status" value="1"/>
</dbReference>
<reference evidence="1 2" key="1">
    <citation type="submission" date="2016-02" db="EMBL/GenBank/DDBJ databases">
        <title>Complete Genome Sequence of Propionibacterium acidipropionici ATCC 55737.</title>
        <authorList>
            <person name="Luna Flores C.H."/>
            <person name="Nielsen L.K."/>
            <person name="Marcellin E."/>
        </authorList>
    </citation>
    <scope>NUCLEOTIDE SEQUENCE [LARGE SCALE GENOMIC DNA]</scope>
    <source>
        <strain evidence="1 2">ATCC 55737</strain>
    </source>
</reference>
<evidence type="ECO:0000313" key="2">
    <source>
        <dbReference type="Proteomes" id="UP000075221"/>
    </source>
</evidence>
<accession>A0AAC9AN60</accession>
<name>A0AAC9AN60_9ACTN</name>